<feature type="compositionally biased region" description="Basic and acidic residues" evidence="1">
    <location>
        <begin position="180"/>
        <end position="219"/>
    </location>
</feature>
<organism evidence="2">
    <name type="scientific">Sipha flava</name>
    <name type="common">yellow sugarcane aphid</name>
    <dbReference type="NCBI Taxonomy" id="143950"/>
    <lineage>
        <taxon>Eukaryota</taxon>
        <taxon>Metazoa</taxon>
        <taxon>Ecdysozoa</taxon>
        <taxon>Arthropoda</taxon>
        <taxon>Hexapoda</taxon>
        <taxon>Insecta</taxon>
        <taxon>Pterygota</taxon>
        <taxon>Neoptera</taxon>
        <taxon>Paraneoptera</taxon>
        <taxon>Hemiptera</taxon>
        <taxon>Sternorrhyncha</taxon>
        <taxon>Aphidomorpha</taxon>
        <taxon>Aphidoidea</taxon>
        <taxon>Aphididae</taxon>
        <taxon>Sipha</taxon>
    </lineage>
</organism>
<feature type="region of interest" description="Disordered" evidence="1">
    <location>
        <begin position="130"/>
        <end position="168"/>
    </location>
</feature>
<evidence type="ECO:0000256" key="1">
    <source>
        <dbReference type="SAM" id="MobiDB-lite"/>
    </source>
</evidence>
<accession>A0A2S2QH91</accession>
<evidence type="ECO:0000313" key="2">
    <source>
        <dbReference type="EMBL" id="MBY77063.1"/>
    </source>
</evidence>
<proteinExistence type="predicted"/>
<feature type="region of interest" description="Disordered" evidence="1">
    <location>
        <begin position="1"/>
        <end position="22"/>
    </location>
</feature>
<dbReference type="EMBL" id="GGMS01007860">
    <property type="protein sequence ID" value="MBY77063.1"/>
    <property type="molecule type" value="Transcribed_RNA"/>
</dbReference>
<protein>
    <submittedName>
        <fullName evidence="2">Uncharacterized protein</fullName>
    </submittedName>
</protein>
<feature type="compositionally biased region" description="Polar residues" evidence="1">
    <location>
        <begin position="233"/>
        <end position="242"/>
    </location>
</feature>
<gene>
    <name evidence="2" type="ORF">g.77925</name>
</gene>
<reference evidence="2" key="1">
    <citation type="submission" date="2018-04" db="EMBL/GenBank/DDBJ databases">
        <title>Transcriptome assembly of Sipha flava.</title>
        <authorList>
            <person name="Scully E.D."/>
            <person name="Geib S.M."/>
            <person name="Palmer N.A."/>
            <person name="Koch K."/>
            <person name="Bradshaw J."/>
            <person name="Heng-Moss T."/>
            <person name="Sarath G."/>
        </authorList>
    </citation>
    <scope>NUCLEOTIDE SEQUENCE</scope>
</reference>
<dbReference type="AlphaFoldDB" id="A0A2S2QH91"/>
<name>A0A2S2QH91_9HEMI</name>
<feature type="region of interest" description="Disordered" evidence="1">
    <location>
        <begin position="180"/>
        <end position="261"/>
    </location>
</feature>
<sequence length="261" mass="29474">MAPKRKAAPKTKVAAEPETLPDLSGITIRRTLKNDDTKKDEESELSIENLNSTVLIEKMKDFSNPAEIIESDNSGNQLMEEEPKKISVKKTAIKGKSKLSKDVKEDVRILRGRTRASSVDRQPIFTALEKKTVGKSRKRRVDKDISPDASDMSKPIVSNKVTKRNRRAASVDILSTEISKTSEDTIVTKDRQQTNKKNVVKEIESKSPDTSEHKEFDNKSKKKIKKNDEKKQLLTQENNANSHDALPQETKPKRNAKKRSN</sequence>
<dbReference type="OrthoDB" id="6620320at2759"/>